<evidence type="ECO:0000313" key="3">
    <source>
        <dbReference type="Proteomes" id="UP000002282"/>
    </source>
</evidence>
<gene>
    <name evidence="2" type="primary">Dyak\GE12784</name>
    <name evidence="2" type="synonym">dyak_GLEANR_13009</name>
    <name evidence="2" type="synonym">GE12784</name>
    <name evidence="2" type="ORF">Dyak_GE12784</name>
</gene>
<feature type="transmembrane region" description="Helical" evidence="1">
    <location>
        <begin position="83"/>
        <end position="104"/>
    </location>
</feature>
<dbReference type="KEGG" id="dya:Dyak_GE12784"/>
<dbReference type="HOGENOM" id="CLU_056070_0_0_1"/>
<reference evidence="2 3" key="1">
    <citation type="journal article" date="2007" name="Nature">
        <title>Evolution of genes and genomes on the Drosophila phylogeny.</title>
        <authorList>
            <consortium name="Drosophila 12 Genomes Consortium"/>
            <person name="Clark A.G."/>
            <person name="Eisen M.B."/>
            <person name="Smith D.R."/>
            <person name="Bergman C.M."/>
            <person name="Oliver B."/>
            <person name="Markow T.A."/>
            <person name="Kaufman T.C."/>
            <person name="Kellis M."/>
            <person name="Gelbart W."/>
            <person name="Iyer V.N."/>
            <person name="Pollard D.A."/>
            <person name="Sackton T.B."/>
            <person name="Larracuente A.M."/>
            <person name="Singh N.D."/>
            <person name="Abad J.P."/>
            <person name="Abt D.N."/>
            <person name="Adryan B."/>
            <person name="Aguade M."/>
            <person name="Akashi H."/>
            <person name="Anderson W.W."/>
            <person name="Aquadro C.F."/>
            <person name="Ardell D.H."/>
            <person name="Arguello R."/>
            <person name="Artieri C.G."/>
            <person name="Barbash D.A."/>
            <person name="Barker D."/>
            <person name="Barsanti P."/>
            <person name="Batterham P."/>
            <person name="Batzoglou S."/>
            <person name="Begun D."/>
            <person name="Bhutkar A."/>
            <person name="Blanco E."/>
            <person name="Bosak S.A."/>
            <person name="Bradley R.K."/>
            <person name="Brand A.D."/>
            <person name="Brent M.R."/>
            <person name="Brooks A.N."/>
            <person name="Brown R.H."/>
            <person name="Butlin R.K."/>
            <person name="Caggese C."/>
            <person name="Calvi B.R."/>
            <person name="Bernardo de Carvalho A."/>
            <person name="Caspi A."/>
            <person name="Castrezana S."/>
            <person name="Celniker S.E."/>
            <person name="Chang J.L."/>
            <person name="Chapple C."/>
            <person name="Chatterji S."/>
            <person name="Chinwalla A."/>
            <person name="Civetta A."/>
            <person name="Clifton S.W."/>
            <person name="Comeron J.M."/>
            <person name="Costello J.C."/>
            <person name="Coyne J.A."/>
            <person name="Daub J."/>
            <person name="David R.G."/>
            <person name="Delcher A.L."/>
            <person name="Delehaunty K."/>
            <person name="Do C.B."/>
            <person name="Ebling H."/>
            <person name="Edwards K."/>
            <person name="Eickbush T."/>
            <person name="Evans J.D."/>
            <person name="Filipski A."/>
            <person name="Findeiss S."/>
            <person name="Freyhult E."/>
            <person name="Fulton L."/>
            <person name="Fulton R."/>
            <person name="Garcia A.C."/>
            <person name="Gardiner A."/>
            <person name="Garfield D.A."/>
            <person name="Garvin B.E."/>
            <person name="Gibson G."/>
            <person name="Gilbert D."/>
            <person name="Gnerre S."/>
            <person name="Godfrey J."/>
            <person name="Good R."/>
            <person name="Gotea V."/>
            <person name="Gravely B."/>
            <person name="Greenberg A.J."/>
            <person name="Griffiths-Jones S."/>
            <person name="Gross S."/>
            <person name="Guigo R."/>
            <person name="Gustafson E.A."/>
            <person name="Haerty W."/>
            <person name="Hahn M.W."/>
            <person name="Halligan D.L."/>
            <person name="Halpern A.L."/>
            <person name="Halter G.M."/>
            <person name="Han M.V."/>
            <person name="Heger A."/>
            <person name="Hillier L."/>
            <person name="Hinrichs A.S."/>
            <person name="Holmes I."/>
            <person name="Hoskins R.A."/>
            <person name="Hubisz M.J."/>
            <person name="Hultmark D."/>
            <person name="Huntley M.A."/>
            <person name="Jaffe D.B."/>
            <person name="Jagadeeshan S."/>
            <person name="Jeck W.R."/>
            <person name="Johnson J."/>
            <person name="Jones C.D."/>
            <person name="Jordan W.C."/>
            <person name="Karpen G.H."/>
            <person name="Kataoka E."/>
            <person name="Keightley P.D."/>
            <person name="Kheradpour P."/>
            <person name="Kirkness E.F."/>
            <person name="Koerich L.B."/>
            <person name="Kristiansen K."/>
            <person name="Kudrna D."/>
            <person name="Kulathinal R.J."/>
            <person name="Kumar S."/>
            <person name="Kwok R."/>
            <person name="Lander E."/>
            <person name="Langley C.H."/>
            <person name="Lapoint R."/>
            <person name="Lazzaro B.P."/>
            <person name="Lee S.J."/>
            <person name="Levesque L."/>
            <person name="Li R."/>
            <person name="Lin C.F."/>
            <person name="Lin M.F."/>
            <person name="Lindblad-Toh K."/>
            <person name="Llopart A."/>
            <person name="Long M."/>
            <person name="Low L."/>
            <person name="Lozovsky E."/>
            <person name="Lu J."/>
            <person name="Luo M."/>
            <person name="Machado C.A."/>
            <person name="Makalowski W."/>
            <person name="Marzo M."/>
            <person name="Matsuda M."/>
            <person name="Matzkin L."/>
            <person name="McAllister B."/>
            <person name="McBride C.S."/>
            <person name="McKernan B."/>
            <person name="McKernan K."/>
            <person name="Mendez-Lago M."/>
            <person name="Minx P."/>
            <person name="Mollenhauer M.U."/>
            <person name="Montooth K."/>
            <person name="Mount S.M."/>
            <person name="Mu X."/>
            <person name="Myers E."/>
            <person name="Negre B."/>
            <person name="Newfeld S."/>
            <person name="Nielsen R."/>
            <person name="Noor M.A."/>
            <person name="O'Grady P."/>
            <person name="Pachter L."/>
            <person name="Papaceit M."/>
            <person name="Parisi M.J."/>
            <person name="Parisi M."/>
            <person name="Parts L."/>
            <person name="Pedersen J.S."/>
            <person name="Pesole G."/>
            <person name="Phillippy A.M."/>
            <person name="Ponting C.P."/>
            <person name="Pop M."/>
            <person name="Porcelli D."/>
            <person name="Powell J.R."/>
            <person name="Prohaska S."/>
            <person name="Pruitt K."/>
            <person name="Puig M."/>
            <person name="Quesneville H."/>
            <person name="Ram K.R."/>
            <person name="Rand D."/>
            <person name="Rasmussen M.D."/>
            <person name="Reed L.K."/>
            <person name="Reenan R."/>
            <person name="Reily A."/>
            <person name="Remington K.A."/>
            <person name="Rieger T.T."/>
            <person name="Ritchie M.G."/>
            <person name="Robin C."/>
            <person name="Rogers Y.H."/>
            <person name="Rohde C."/>
            <person name="Rozas J."/>
            <person name="Rubenfield M.J."/>
            <person name="Ruiz A."/>
            <person name="Russo S."/>
            <person name="Salzberg S.L."/>
            <person name="Sanchez-Gracia A."/>
            <person name="Saranga D.J."/>
            <person name="Sato H."/>
            <person name="Schaeffer S.W."/>
            <person name="Schatz M.C."/>
            <person name="Schlenke T."/>
            <person name="Schwartz R."/>
            <person name="Segarra C."/>
            <person name="Singh R.S."/>
            <person name="Sirot L."/>
            <person name="Sirota M."/>
            <person name="Sisneros N.B."/>
            <person name="Smith C.D."/>
            <person name="Smith T.F."/>
            <person name="Spieth J."/>
            <person name="Stage D.E."/>
            <person name="Stark A."/>
            <person name="Stephan W."/>
            <person name="Strausberg R.L."/>
            <person name="Strempel S."/>
            <person name="Sturgill D."/>
            <person name="Sutton G."/>
            <person name="Sutton G.G."/>
            <person name="Tao W."/>
            <person name="Teichmann S."/>
            <person name="Tobari Y.N."/>
            <person name="Tomimura Y."/>
            <person name="Tsolas J.M."/>
            <person name="Valente V.L."/>
            <person name="Venter E."/>
            <person name="Venter J.C."/>
            <person name="Vicario S."/>
            <person name="Vieira F.G."/>
            <person name="Vilella A.J."/>
            <person name="Villasante A."/>
            <person name="Walenz B."/>
            <person name="Wang J."/>
            <person name="Wasserman M."/>
            <person name="Watts T."/>
            <person name="Wilson D."/>
            <person name="Wilson R.K."/>
            <person name="Wing R.A."/>
            <person name="Wolfner M.F."/>
            <person name="Wong A."/>
            <person name="Wong G.K."/>
            <person name="Wu C.I."/>
            <person name="Wu G."/>
            <person name="Yamamoto D."/>
            <person name="Yang H.P."/>
            <person name="Yang S.P."/>
            <person name="Yorke J.A."/>
            <person name="Yoshida K."/>
            <person name="Zdobnov E."/>
            <person name="Zhang P."/>
            <person name="Zhang Y."/>
            <person name="Zimin A.V."/>
            <person name="Baldwin J."/>
            <person name="Abdouelleil A."/>
            <person name="Abdulkadir J."/>
            <person name="Abebe A."/>
            <person name="Abera B."/>
            <person name="Abreu J."/>
            <person name="Acer S.C."/>
            <person name="Aftuck L."/>
            <person name="Alexander A."/>
            <person name="An P."/>
            <person name="Anderson E."/>
            <person name="Anderson S."/>
            <person name="Arachi H."/>
            <person name="Azer M."/>
            <person name="Bachantsang P."/>
            <person name="Barry A."/>
            <person name="Bayul T."/>
            <person name="Berlin A."/>
            <person name="Bessette D."/>
            <person name="Bloom T."/>
            <person name="Blye J."/>
            <person name="Boguslavskiy L."/>
            <person name="Bonnet C."/>
            <person name="Boukhgalter B."/>
            <person name="Bourzgui I."/>
            <person name="Brown A."/>
            <person name="Cahill P."/>
            <person name="Channer S."/>
            <person name="Cheshatsang Y."/>
            <person name="Chuda L."/>
            <person name="Citroen M."/>
            <person name="Collymore A."/>
            <person name="Cooke P."/>
            <person name="Costello M."/>
            <person name="D'Aco K."/>
            <person name="Daza R."/>
            <person name="De Haan G."/>
            <person name="DeGray S."/>
            <person name="DeMaso C."/>
            <person name="Dhargay N."/>
            <person name="Dooley K."/>
            <person name="Dooley E."/>
            <person name="Doricent M."/>
            <person name="Dorje P."/>
            <person name="Dorjee K."/>
            <person name="Dupes A."/>
            <person name="Elong R."/>
            <person name="Falk J."/>
            <person name="Farina A."/>
            <person name="Faro S."/>
            <person name="Ferguson D."/>
            <person name="Fisher S."/>
            <person name="Foley C.D."/>
            <person name="Franke A."/>
            <person name="Friedrich D."/>
            <person name="Gadbois L."/>
            <person name="Gearin G."/>
            <person name="Gearin C.R."/>
            <person name="Giannoukos G."/>
            <person name="Goode T."/>
            <person name="Graham J."/>
            <person name="Grandbois E."/>
            <person name="Grewal S."/>
            <person name="Gyaltsen K."/>
            <person name="Hafez N."/>
            <person name="Hagos B."/>
            <person name="Hall J."/>
            <person name="Henson C."/>
            <person name="Hollinger A."/>
            <person name="Honan T."/>
            <person name="Huard M.D."/>
            <person name="Hughes L."/>
            <person name="Hurhula B."/>
            <person name="Husby M.E."/>
            <person name="Kamat A."/>
            <person name="Kanga B."/>
            <person name="Kashin S."/>
            <person name="Khazanovich D."/>
            <person name="Kisner P."/>
            <person name="Lance K."/>
            <person name="Lara M."/>
            <person name="Lee W."/>
            <person name="Lennon N."/>
            <person name="Letendre F."/>
            <person name="LeVine R."/>
            <person name="Lipovsky A."/>
            <person name="Liu X."/>
            <person name="Liu J."/>
            <person name="Liu S."/>
            <person name="Lokyitsang T."/>
            <person name="Lokyitsang Y."/>
            <person name="Lubonja R."/>
            <person name="Lui A."/>
            <person name="MacDonald P."/>
            <person name="Magnisalis V."/>
            <person name="Maru K."/>
            <person name="Matthews C."/>
            <person name="McCusker W."/>
            <person name="McDonough S."/>
            <person name="Mehta T."/>
            <person name="Meldrim J."/>
            <person name="Meneus L."/>
            <person name="Mihai O."/>
            <person name="Mihalev A."/>
            <person name="Mihova T."/>
            <person name="Mittelman R."/>
            <person name="Mlenga V."/>
            <person name="Montmayeur A."/>
            <person name="Mulrain L."/>
            <person name="Navidi A."/>
            <person name="Naylor J."/>
            <person name="Negash T."/>
            <person name="Nguyen T."/>
            <person name="Nguyen N."/>
            <person name="Nicol R."/>
            <person name="Norbu C."/>
            <person name="Norbu N."/>
            <person name="Novod N."/>
            <person name="O'Neill B."/>
            <person name="Osman S."/>
            <person name="Markiewicz E."/>
            <person name="Oyono O.L."/>
            <person name="Patti C."/>
            <person name="Phunkhang P."/>
            <person name="Pierre F."/>
            <person name="Priest M."/>
            <person name="Raghuraman S."/>
            <person name="Rege F."/>
            <person name="Reyes R."/>
            <person name="Rise C."/>
            <person name="Rogov P."/>
            <person name="Ross K."/>
            <person name="Ryan E."/>
            <person name="Settipalli S."/>
            <person name="Shea T."/>
            <person name="Sherpa N."/>
            <person name="Shi L."/>
            <person name="Shih D."/>
            <person name="Sparrow T."/>
            <person name="Spaulding J."/>
            <person name="Stalker J."/>
            <person name="Stange-Thomann N."/>
            <person name="Stavropoulos S."/>
            <person name="Stone C."/>
            <person name="Strader C."/>
            <person name="Tesfaye S."/>
            <person name="Thomson T."/>
            <person name="Thoulutsang Y."/>
            <person name="Thoulutsang D."/>
            <person name="Topham K."/>
            <person name="Topping I."/>
            <person name="Tsamla T."/>
            <person name="Vassiliev H."/>
            <person name="Vo A."/>
            <person name="Wangchuk T."/>
            <person name="Wangdi T."/>
            <person name="Weiand M."/>
            <person name="Wilkinson J."/>
            <person name="Wilson A."/>
            <person name="Yadav S."/>
            <person name="Young G."/>
            <person name="Yu Q."/>
            <person name="Zembek L."/>
            <person name="Zhong D."/>
            <person name="Zimmer A."/>
            <person name="Zwirko Z."/>
            <person name="Jaffe D.B."/>
            <person name="Alvarez P."/>
            <person name="Brockman W."/>
            <person name="Butler J."/>
            <person name="Chin C."/>
            <person name="Gnerre S."/>
            <person name="Grabherr M."/>
            <person name="Kleber M."/>
            <person name="Mauceli E."/>
            <person name="MacCallum I."/>
        </authorList>
    </citation>
    <scope>NUCLEOTIDE SEQUENCE [LARGE SCALE GENOMIC DNA]</scope>
    <source>
        <strain evidence="3">Tai18E2 / Tucson 14021-0261.01</strain>
    </source>
</reference>
<feature type="transmembrane region" description="Helical" evidence="1">
    <location>
        <begin position="116"/>
        <end position="137"/>
    </location>
</feature>
<organism evidence="2 3">
    <name type="scientific">Drosophila yakuba</name>
    <name type="common">Fruit fly</name>
    <dbReference type="NCBI Taxonomy" id="7245"/>
    <lineage>
        <taxon>Eukaryota</taxon>
        <taxon>Metazoa</taxon>
        <taxon>Ecdysozoa</taxon>
        <taxon>Arthropoda</taxon>
        <taxon>Hexapoda</taxon>
        <taxon>Insecta</taxon>
        <taxon>Pterygota</taxon>
        <taxon>Neoptera</taxon>
        <taxon>Endopterygota</taxon>
        <taxon>Diptera</taxon>
        <taxon>Brachycera</taxon>
        <taxon>Muscomorpha</taxon>
        <taxon>Ephydroidea</taxon>
        <taxon>Drosophilidae</taxon>
        <taxon>Drosophila</taxon>
        <taxon>Sophophora</taxon>
    </lineage>
</organism>
<evidence type="ECO:0000256" key="1">
    <source>
        <dbReference type="SAM" id="Phobius"/>
    </source>
</evidence>
<dbReference type="OrthoDB" id="7851226at2759"/>
<sequence length="276" mass="32366">MHLTIWNVFRLFYWLSSLSWNRQFVELVNNVIHVTTQIDGMFGPLYLEGTSLLILYIVQLDLTLLQMVWFSQVRLHIFSLYNLILELFFNTYVVYELLLLSWIAAFNRFLKDIQHLWLPLTSVIFSDILMLVSNWSYAISCFLLDNFADGGDCNWKYGIPVTAGQASLLRIVFLGLCNDRLALQQCFFRLHLLVISLKNQDQLDQNFVWDVNNLQACFDLQLWAQPIRNQIMSVNQEFGCSFVLDFFFCALLNALGCVQYRLSVNIRSYHFLDTMT</sequence>
<keyword evidence="1" id="KW-0812">Transmembrane</keyword>
<dbReference type="Proteomes" id="UP000002282">
    <property type="component" value="Chromosome 2R"/>
</dbReference>
<feature type="transmembrane region" description="Helical" evidence="1">
    <location>
        <begin position="238"/>
        <end position="262"/>
    </location>
</feature>
<evidence type="ECO:0000313" key="2">
    <source>
        <dbReference type="EMBL" id="EDW90195.2"/>
    </source>
</evidence>
<dbReference type="EMBL" id="CM000158">
    <property type="protein sequence ID" value="EDW90195.2"/>
    <property type="molecule type" value="Genomic_DNA"/>
</dbReference>
<accession>B4P8T7</accession>
<feature type="transmembrane region" description="Helical" evidence="1">
    <location>
        <begin position="51"/>
        <end position="71"/>
    </location>
</feature>
<keyword evidence="1" id="KW-1133">Transmembrane helix</keyword>
<name>B4P8T7_DROYA</name>
<keyword evidence="1" id="KW-0472">Membrane</keyword>
<protein>
    <submittedName>
        <fullName evidence="2">Uncharacterized protein</fullName>
    </submittedName>
</protein>
<proteinExistence type="predicted"/>
<keyword evidence="3" id="KW-1185">Reference proteome</keyword>
<reference evidence="2 3" key="2">
    <citation type="journal article" date="2007" name="PLoS Biol.">
        <title>Principles of genome evolution in the Drosophila melanogaster species group.</title>
        <authorList>
            <person name="Ranz J.M."/>
            <person name="Maurin D."/>
            <person name="Chan Y.S."/>
            <person name="von Grotthuss M."/>
            <person name="Hillier L.W."/>
            <person name="Roote J."/>
            <person name="Ashburner M."/>
            <person name="Bergman C.M."/>
        </authorList>
    </citation>
    <scope>NUCLEOTIDE SEQUENCE [LARGE SCALE GENOMIC DNA]</scope>
    <source>
        <strain evidence="3">Tai18E2 / Tucson 14021-0261.01</strain>
    </source>
</reference>
<dbReference type="AlphaFoldDB" id="B4P8T7"/>